<dbReference type="AlphaFoldDB" id="A0A921R805"/>
<name>A0A921R805_SORBI</name>
<dbReference type="EMBL" id="CM027683">
    <property type="protein sequence ID" value="KAG0535366.1"/>
    <property type="molecule type" value="Genomic_DNA"/>
</dbReference>
<accession>A0A921R805</accession>
<feature type="compositionally biased region" description="Basic and acidic residues" evidence="1">
    <location>
        <begin position="59"/>
        <end position="92"/>
    </location>
</feature>
<sequence>MHPPDAMRRTTTRPEEREDRRSAGPPAATATDPKPGRWLALSTRVSKALRSAGSFLGPEKSRNRQTDCPSRREREREREREVRGRREGERES</sequence>
<comment type="caution">
    <text evidence="2">The sequence shown here is derived from an EMBL/GenBank/DDBJ whole genome shotgun (WGS) entry which is preliminary data.</text>
</comment>
<gene>
    <name evidence="2" type="ORF">BDA96_04G360200</name>
</gene>
<feature type="compositionally biased region" description="Basic and acidic residues" evidence="1">
    <location>
        <begin position="1"/>
        <end position="22"/>
    </location>
</feature>
<proteinExistence type="predicted"/>
<reference evidence="2" key="1">
    <citation type="journal article" date="2019" name="BMC Genomics">
        <title>A new reference genome for Sorghum bicolor reveals high levels of sequence similarity between sweet and grain genotypes: implications for the genetics of sugar metabolism.</title>
        <authorList>
            <person name="Cooper E.A."/>
            <person name="Brenton Z.W."/>
            <person name="Flinn B.S."/>
            <person name="Jenkins J."/>
            <person name="Shu S."/>
            <person name="Flowers D."/>
            <person name="Luo F."/>
            <person name="Wang Y."/>
            <person name="Xia P."/>
            <person name="Barry K."/>
            <person name="Daum C."/>
            <person name="Lipzen A."/>
            <person name="Yoshinaga Y."/>
            <person name="Schmutz J."/>
            <person name="Saski C."/>
            <person name="Vermerris W."/>
            <person name="Kresovich S."/>
        </authorList>
    </citation>
    <scope>NUCLEOTIDE SEQUENCE</scope>
</reference>
<dbReference type="Proteomes" id="UP000807115">
    <property type="component" value="Chromosome 4"/>
</dbReference>
<organism evidence="2 3">
    <name type="scientific">Sorghum bicolor</name>
    <name type="common">Sorghum</name>
    <name type="synonym">Sorghum vulgare</name>
    <dbReference type="NCBI Taxonomy" id="4558"/>
    <lineage>
        <taxon>Eukaryota</taxon>
        <taxon>Viridiplantae</taxon>
        <taxon>Streptophyta</taxon>
        <taxon>Embryophyta</taxon>
        <taxon>Tracheophyta</taxon>
        <taxon>Spermatophyta</taxon>
        <taxon>Magnoliopsida</taxon>
        <taxon>Liliopsida</taxon>
        <taxon>Poales</taxon>
        <taxon>Poaceae</taxon>
        <taxon>PACMAD clade</taxon>
        <taxon>Panicoideae</taxon>
        <taxon>Andropogonodae</taxon>
        <taxon>Andropogoneae</taxon>
        <taxon>Sorghinae</taxon>
        <taxon>Sorghum</taxon>
    </lineage>
</organism>
<evidence type="ECO:0000313" key="2">
    <source>
        <dbReference type="EMBL" id="KAG0535366.1"/>
    </source>
</evidence>
<reference evidence="2" key="2">
    <citation type="submission" date="2020-10" db="EMBL/GenBank/DDBJ databases">
        <authorList>
            <person name="Cooper E.A."/>
            <person name="Brenton Z.W."/>
            <person name="Flinn B.S."/>
            <person name="Jenkins J."/>
            <person name="Shu S."/>
            <person name="Flowers D."/>
            <person name="Luo F."/>
            <person name="Wang Y."/>
            <person name="Xia P."/>
            <person name="Barry K."/>
            <person name="Daum C."/>
            <person name="Lipzen A."/>
            <person name="Yoshinaga Y."/>
            <person name="Schmutz J."/>
            <person name="Saski C."/>
            <person name="Vermerris W."/>
            <person name="Kresovich S."/>
        </authorList>
    </citation>
    <scope>NUCLEOTIDE SEQUENCE</scope>
</reference>
<protein>
    <submittedName>
        <fullName evidence="2">Uncharacterized protein</fullName>
    </submittedName>
</protein>
<feature type="region of interest" description="Disordered" evidence="1">
    <location>
        <begin position="1"/>
        <end position="92"/>
    </location>
</feature>
<evidence type="ECO:0000256" key="1">
    <source>
        <dbReference type="SAM" id="MobiDB-lite"/>
    </source>
</evidence>
<evidence type="ECO:0000313" key="3">
    <source>
        <dbReference type="Proteomes" id="UP000807115"/>
    </source>
</evidence>